<dbReference type="CDD" id="cd00761">
    <property type="entry name" value="Glyco_tranf_GTA_type"/>
    <property type="match status" value="1"/>
</dbReference>
<dbReference type="Gene3D" id="3.90.550.10">
    <property type="entry name" value="Spore Coat Polysaccharide Biosynthesis Protein SpsA, Chain A"/>
    <property type="match status" value="1"/>
</dbReference>
<organism evidence="6 7">
    <name type="scientific">Candidatus Nitrospira nitrosa</name>
    <dbReference type="NCBI Taxonomy" id="1742972"/>
    <lineage>
        <taxon>Bacteria</taxon>
        <taxon>Pseudomonadati</taxon>
        <taxon>Nitrospirota</taxon>
        <taxon>Nitrospiria</taxon>
        <taxon>Nitrospirales</taxon>
        <taxon>Nitrospiraceae</taxon>
        <taxon>Nitrospira</taxon>
    </lineage>
</organism>
<keyword evidence="2" id="KW-0328">Glycosyltransferase</keyword>
<accession>A0A0S4LG67</accession>
<proteinExistence type="inferred from homology"/>
<dbReference type="InterPro" id="IPR001173">
    <property type="entry name" value="Glyco_trans_2-like"/>
</dbReference>
<keyword evidence="4" id="KW-0812">Transmembrane</keyword>
<keyword evidence="7" id="KW-1185">Reference proteome</keyword>
<feature type="transmembrane region" description="Helical" evidence="4">
    <location>
        <begin position="241"/>
        <end position="258"/>
    </location>
</feature>
<reference evidence="6 7" key="1">
    <citation type="submission" date="2015-10" db="EMBL/GenBank/DDBJ databases">
        <authorList>
            <person name="Gilbert D.G."/>
        </authorList>
    </citation>
    <scope>NUCLEOTIDE SEQUENCE [LARGE SCALE GENOMIC DNA]</scope>
    <source>
        <strain evidence="6">COMA1</strain>
    </source>
</reference>
<dbReference type="EMBL" id="CZQA01000009">
    <property type="protein sequence ID" value="CUS36563.1"/>
    <property type="molecule type" value="Genomic_DNA"/>
</dbReference>
<dbReference type="Proteomes" id="UP000199032">
    <property type="component" value="Unassembled WGS sequence"/>
</dbReference>
<dbReference type="GO" id="GO:0016757">
    <property type="term" value="F:glycosyltransferase activity"/>
    <property type="evidence" value="ECO:0007669"/>
    <property type="project" value="UniProtKB-KW"/>
</dbReference>
<dbReference type="OrthoDB" id="9786172at2"/>
<evidence type="ECO:0000313" key="6">
    <source>
        <dbReference type="EMBL" id="CUS36563.1"/>
    </source>
</evidence>
<evidence type="ECO:0000256" key="2">
    <source>
        <dbReference type="ARBA" id="ARBA00022676"/>
    </source>
</evidence>
<evidence type="ECO:0000259" key="5">
    <source>
        <dbReference type="Pfam" id="PF00535"/>
    </source>
</evidence>
<dbReference type="PANTHER" id="PTHR43630:SF1">
    <property type="entry name" value="POLY-BETA-1,6-N-ACETYL-D-GLUCOSAMINE SYNTHASE"/>
    <property type="match status" value="1"/>
</dbReference>
<evidence type="ECO:0000256" key="4">
    <source>
        <dbReference type="SAM" id="Phobius"/>
    </source>
</evidence>
<dbReference type="SUPFAM" id="SSF53448">
    <property type="entry name" value="Nucleotide-diphospho-sugar transferases"/>
    <property type="match status" value="1"/>
</dbReference>
<evidence type="ECO:0000313" key="7">
    <source>
        <dbReference type="Proteomes" id="UP000199032"/>
    </source>
</evidence>
<evidence type="ECO:0000256" key="1">
    <source>
        <dbReference type="ARBA" id="ARBA00006739"/>
    </source>
</evidence>
<dbReference type="PANTHER" id="PTHR43630">
    <property type="entry name" value="POLY-BETA-1,6-N-ACETYL-D-GLUCOSAMINE SYNTHASE"/>
    <property type="match status" value="1"/>
</dbReference>
<keyword evidence="4" id="KW-1133">Transmembrane helix</keyword>
<gene>
    <name evidence="6" type="ORF">COMA1_30121</name>
</gene>
<sequence>MMLQYVLITPARNEAQFIEQVINSLITQTIRPAKWVIVSDGSTDGTDEIVKRYIQIESWIELVRMPERRERHFAGKVHCFNAGYQRLAGVTYDVIGNLDADITFEPDYVEFLLTKFADDWRLGVAGTPFVEGAESYDYRFTSRHHVSGACQLFRRDCFEDIGGYQAIQGGGIDWVAVTTARMKGWKTRTFTERVCRHHRAMGTASSGKLGAWYNLGKQDYYLGGHLLWQVFRSCLQMRSKPYVLGGVALLAGFIWGVVTRANRPIGRDLIAFHQREQMQRLRDMFRKLFTRITMLPSK</sequence>
<dbReference type="STRING" id="1742972.COMA1_30121"/>
<dbReference type="RefSeq" id="WP_090749119.1">
    <property type="nucleotide sequence ID" value="NZ_CZQA01000009.1"/>
</dbReference>
<dbReference type="InterPro" id="IPR029044">
    <property type="entry name" value="Nucleotide-diphossugar_trans"/>
</dbReference>
<dbReference type="Pfam" id="PF00535">
    <property type="entry name" value="Glycos_transf_2"/>
    <property type="match status" value="1"/>
</dbReference>
<evidence type="ECO:0000256" key="3">
    <source>
        <dbReference type="ARBA" id="ARBA00022679"/>
    </source>
</evidence>
<keyword evidence="4" id="KW-0472">Membrane</keyword>
<name>A0A0S4LG67_9BACT</name>
<keyword evidence="3" id="KW-0808">Transferase</keyword>
<protein>
    <recommendedName>
        <fullName evidence="5">Glycosyltransferase 2-like domain-containing protein</fullName>
    </recommendedName>
</protein>
<feature type="domain" description="Glycosyltransferase 2-like" evidence="5">
    <location>
        <begin position="7"/>
        <end position="146"/>
    </location>
</feature>
<dbReference type="AlphaFoldDB" id="A0A0S4LG67"/>
<comment type="similarity">
    <text evidence="1">Belongs to the glycosyltransferase 2 family.</text>
</comment>